<feature type="region of interest" description="Disordered" evidence="1">
    <location>
        <begin position="1"/>
        <end position="246"/>
    </location>
</feature>
<dbReference type="GO" id="GO:0005685">
    <property type="term" value="C:U1 snRNP"/>
    <property type="evidence" value="ECO:0007669"/>
    <property type="project" value="TreeGrafter"/>
</dbReference>
<feature type="domain" description="WW" evidence="2">
    <location>
        <begin position="298"/>
        <end position="325"/>
    </location>
</feature>
<dbReference type="Proteomes" id="UP000241890">
    <property type="component" value="Unassembled WGS sequence"/>
</dbReference>
<proteinExistence type="predicted"/>
<reference evidence="3 4" key="1">
    <citation type="submission" date="2017-12" db="EMBL/GenBank/DDBJ databases">
        <title>Sequencing, de novo assembly and annotation of complete genome of a new Thraustochytrid species, strain FCC1311.</title>
        <authorList>
            <person name="Sedici K."/>
            <person name="Godart F."/>
            <person name="Aiese Cigliano R."/>
            <person name="Sanseverino W."/>
            <person name="Barakat M."/>
            <person name="Ortet P."/>
            <person name="Marechal E."/>
            <person name="Cagnac O."/>
            <person name="Amato A."/>
        </authorList>
    </citation>
    <scope>NUCLEOTIDE SEQUENCE [LARGE SCALE GENOMIC DNA]</scope>
</reference>
<dbReference type="PANTHER" id="PTHR11864">
    <property type="entry name" value="PRE-MRNA-PROCESSING PROTEIN PRP40"/>
    <property type="match status" value="1"/>
</dbReference>
<evidence type="ECO:0000256" key="1">
    <source>
        <dbReference type="SAM" id="MobiDB-lite"/>
    </source>
</evidence>
<feature type="compositionally biased region" description="Basic and acidic residues" evidence="1">
    <location>
        <begin position="82"/>
        <end position="119"/>
    </location>
</feature>
<feature type="compositionally biased region" description="Basic and acidic residues" evidence="1">
    <location>
        <begin position="168"/>
        <end position="178"/>
    </location>
</feature>
<feature type="compositionally biased region" description="Polar residues" evidence="1">
    <location>
        <begin position="208"/>
        <end position="217"/>
    </location>
</feature>
<name>A0A2R5GPU4_9STRA</name>
<evidence type="ECO:0000259" key="2">
    <source>
        <dbReference type="PROSITE" id="PS50020"/>
    </source>
</evidence>
<dbReference type="SMART" id="SM00456">
    <property type="entry name" value="WW"/>
    <property type="match status" value="2"/>
</dbReference>
<feature type="compositionally biased region" description="Acidic residues" evidence="1">
    <location>
        <begin position="224"/>
        <end position="233"/>
    </location>
</feature>
<dbReference type="SUPFAM" id="SSF51045">
    <property type="entry name" value="WW domain"/>
    <property type="match status" value="2"/>
</dbReference>
<protein>
    <submittedName>
        <fullName evidence="3">Pre-mRNA-processing protein 40A</fullName>
    </submittedName>
</protein>
<dbReference type="InterPro" id="IPR039726">
    <property type="entry name" value="Prp40-like"/>
</dbReference>
<sequence length="399" mass="44696">MEPPCDVKKKLSCDTTEMSAPPCKDSIVENSIDHVSNEHSFDMDDADDFVDDDSTVDESNKNIESDEPATPAVEPSSASSEDVSRERELSSSDTDPEKSGASERLEMLEKADEKAKDSATDSPTDDVERETSPEAENMLDHTVEEFRMHDSASENSRDAECSPNDTDSSVKKAEDETSKNIVVEVRESTPASHQDKNGCTFKTEAITGLQSKESMITKNAKDTNDEEEEEEEKEKEAELKEDESAGNTRWLEIKDSKTGRMYYYNESTKKSVWKKPADFDRQSVLLAMEERRKGEVDWVEAVDEFGRVYYFDQNTMAARWDRPASLSLPEVATQLKQEKDSLAPVDTKTKVPARKEVLSPTYIARSFGSRARSATSNFHSRVGHICGTNDGNIVEQPHK</sequence>
<keyword evidence="4" id="KW-1185">Reference proteome</keyword>
<gene>
    <name evidence="3" type="ORF">FCC1311_091122</name>
</gene>
<organism evidence="3 4">
    <name type="scientific">Hondaea fermentalgiana</name>
    <dbReference type="NCBI Taxonomy" id="2315210"/>
    <lineage>
        <taxon>Eukaryota</taxon>
        <taxon>Sar</taxon>
        <taxon>Stramenopiles</taxon>
        <taxon>Bigyra</taxon>
        <taxon>Labyrinthulomycetes</taxon>
        <taxon>Thraustochytrida</taxon>
        <taxon>Thraustochytriidae</taxon>
        <taxon>Hondaea</taxon>
    </lineage>
</organism>
<feature type="compositionally biased region" description="Basic and acidic residues" evidence="1">
    <location>
        <begin position="1"/>
        <end position="12"/>
    </location>
</feature>
<dbReference type="OrthoDB" id="437889at2759"/>
<dbReference type="PROSITE" id="PS50020">
    <property type="entry name" value="WW_DOMAIN_2"/>
    <property type="match status" value="2"/>
</dbReference>
<evidence type="ECO:0000313" key="3">
    <source>
        <dbReference type="EMBL" id="GBG32887.1"/>
    </source>
</evidence>
<evidence type="ECO:0000313" key="4">
    <source>
        <dbReference type="Proteomes" id="UP000241890"/>
    </source>
</evidence>
<dbReference type="InterPro" id="IPR036020">
    <property type="entry name" value="WW_dom_sf"/>
</dbReference>
<dbReference type="InParanoid" id="A0A2R5GPU4"/>
<feature type="compositionally biased region" description="Basic and acidic residues" evidence="1">
    <location>
        <begin position="138"/>
        <end position="160"/>
    </location>
</feature>
<dbReference type="CDD" id="cd00201">
    <property type="entry name" value="WW"/>
    <property type="match status" value="2"/>
</dbReference>
<accession>A0A2R5GPU4</accession>
<dbReference type="GO" id="GO:0071004">
    <property type="term" value="C:U2-type prespliceosome"/>
    <property type="evidence" value="ECO:0007669"/>
    <property type="project" value="TreeGrafter"/>
</dbReference>
<feature type="domain" description="WW" evidence="2">
    <location>
        <begin position="250"/>
        <end position="278"/>
    </location>
</feature>
<dbReference type="Gene3D" id="2.20.70.10">
    <property type="match status" value="2"/>
</dbReference>
<dbReference type="GO" id="GO:0045292">
    <property type="term" value="P:mRNA cis splicing, via spliceosome"/>
    <property type="evidence" value="ECO:0007669"/>
    <property type="project" value="InterPro"/>
</dbReference>
<feature type="compositionally biased region" description="Acidic residues" evidence="1">
    <location>
        <begin position="43"/>
        <end position="56"/>
    </location>
</feature>
<dbReference type="AlphaFoldDB" id="A0A2R5GPU4"/>
<dbReference type="PANTHER" id="PTHR11864:SF0">
    <property type="entry name" value="PRP40 PRE-MRNA PROCESSING FACTOR 40 HOMOLOG A (YEAST)"/>
    <property type="match status" value="1"/>
</dbReference>
<dbReference type="EMBL" id="BEYU01000134">
    <property type="protein sequence ID" value="GBG32887.1"/>
    <property type="molecule type" value="Genomic_DNA"/>
</dbReference>
<dbReference type="GO" id="GO:0003723">
    <property type="term" value="F:RNA binding"/>
    <property type="evidence" value="ECO:0007669"/>
    <property type="project" value="TreeGrafter"/>
</dbReference>
<feature type="compositionally biased region" description="Basic and acidic residues" evidence="1">
    <location>
        <begin position="31"/>
        <end position="42"/>
    </location>
</feature>
<dbReference type="Pfam" id="PF00397">
    <property type="entry name" value="WW"/>
    <property type="match status" value="2"/>
</dbReference>
<comment type="caution">
    <text evidence="3">The sequence shown here is derived from an EMBL/GenBank/DDBJ whole genome shotgun (WGS) entry which is preliminary data.</text>
</comment>
<dbReference type="InterPro" id="IPR001202">
    <property type="entry name" value="WW_dom"/>
</dbReference>